<protein>
    <submittedName>
        <fullName evidence="3">Uncharacterized protein</fullName>
    </submittedName>
</protein>
<dbReference type="RefSeq" id="XP_056786520.1">
    <property type="nucleotide sequence ID" value="XM_056938138.1"/>
</dbReference>
<proteinExistence type="predicted"/>
<organism evidence="3 4">
    <name type="scientific">Penicillium diatomitis</name>
    <dbReference type="NCBI Taxonomy" id="2819901"/>
    <lineage>
        <taxon>Eukaryota</taxon>
        <taxon>Fungi</taxon>
        <taxon>Dikarya</taxon>
        <taxon>Ascomycota</taxon>
        <taxon>Pezizomycotina</taxon>
        <taxon>Eurotiomycetes</taxon>
        <taxon>Eurotiomycetidae</taxon>
        <taxon>Eurotiales</taxon>
        <taxon>Aspergillaceae</taxon>
        <taxon>Penicillium</taxon>
    </lineage>
</organism>
<sequence>METPKEVLAVQGFRKTHTNANDDQPSEAATSNITTLDTLQTHDQRTLMTRPFQSVLNTLDKLEREDPKLASQAARLVGLFRRLWESCVTKHVDAQALEDTNQALRADNVQLRQEEGRLKKREEDQTTRLASFHEGMEHAREQMLEALKNWNMYVSDDVILPSQEMTANA</sequence>
<gene>
    <name evidence="3" type="ORF">N7539_008543</name>
</gene>
<evidence type="ECO:0000256" key="1">
    <source>
        <dbReference type="SAM" id="Coils"/>
    </source>
</evidence>
<feature type="coiled-coil region" evidence="1">
    <location>
        <begin position="94"/>
        <end position="121"/>
    </location>
</feature>
<dbReference type="GeneID" id="81628388"/>
<feature type="region of interest" description="Disordered" evidence="2">
    <location>
        <begin position="1"/>
        <end position="28"/>
    </location>
</feature>
<accession>A0A9W9WQZ8</accession>
<comment type="caution">
    <text evidence="3">The sequence shown here is derived from an EMBL/GenBank/DDBJ whole genome shotgun (WGS) entry which is preliminary data.</text>
</comment>
<reference evidence="3" key="2">
    <citation type="journal article" date="2023" name="IMA Fungus">
        <title>Comparative genomic study of the Penicillium genus elucidates a diverse pangenome and 15 lateral gene transfer events.</title>
        <authorList>
            <person name="Petersen C."/>
            <person name="Sorensen T."/>
            <person name="Nielsen M.R."/>
            <person name="Sondergaard T.E."/>
            <person name="Sorensen J.L."/>
            <person name="Fitzpatrick D.A."/>
            <person name="Frisvad J.C."/>
            <person name="Nielsen K.L."/>
        </authorList>
    </citation>
    <scope>NUCLEOTIDE SEQUENCE</scope>
    <source>
        <strain evidence="3">IBT 30728</strain>
    </source>
</reference>
<keyword evidence="1" id="KW-0175">Coiled coil</keyword>
<evidence type="ECO:0000313" key="3">
    <source>
        <dbReference type="EMBL" id="KAJ5471974.1"/>
    </source>
</evidence>
<keyword evidence="4" id="KW-1185">Reference proteome</keyword>
<dbReference type="Proteomes" id="UP001148312">
    <property type="component" value="Unassembled WGS sequence"/>
</dbReference>
<feature type="compositionally biased region" description="Polar residues" evidence="2">
    <location>
        <begin position="18"/>
        <end position="28"/>
    </location>
</feature>
<evidence type="ECO:0000313" key="4">
    <source>
        <dbReference type="Proteomes" id="UP001148312"/>
    </source>
</evidence>
<evidence type="ECO:0000256" key="2">
    <source>
        <dbReference type="SAM" id="MobiDB-lite"/>
    </source>
</evidence>
<reference evidence="3" key="1">
    <citation type="submission" date="2022-12" db="EMBL/GenBank/DDBJ databases">
        <authorList>
            <person name="Petersen C."/>
        </authorList>
    </citation>
    <scope>NUCLEOTIDE SEQUENCE</scope>
    <source>
        <strain evidence="3">IBT 30728</strain>
    </source>
</reference>
<name>A0A9W9WQZ8_9EURO</name>
<dbReference type="AlphaFoldDB" id="A0A9W9WQZ8"/>
<dbReference type="EMBL" id="JAPWDQ010000013">
    <property type="protein sequence ID" value="KAJ5471974.1"/>
    <property type="molecule type" value="Genomic_DNA"/>
</dbReference>